<reference evidence="3 4" key="1">
    <citation type="submission" date="2020-04" db="EMBL/GenBank/DDBJ databases">
        <title>MicrobeNet Type strains.</title>
        <authorList>
            <person name="Nicholson A.C."/>
        </authorList>
    </citation>
    <scope>NUCLEOTIDE SEQUENCE [LARGE SCALE GENOMIC DNA]</scope>
    <source>
        <strain evidence="3 4">ATCC BAA-788</strain>
    </source>
</reference>
<dbReference type="Gene3D" id="3.90.76.10">
    <property type="entry name" value="Dipeptide-binding Protein, Domain 1"/>
    <property type="match status" value="1"/>
</dbReference>
<dbReference type="Gene3D" id="3.40.190.10">
    <property type="entry name" value="Periplasmic binding protein-like II"/>
    <property type="match status" value="1"/>
</dbReference>
<keyword evidence="1" id="KW-0732">Signal</keyword>
<dbReference type="Gene3D" id="3.10.105.10">
    <property type="entry name" value="Dipeptide-binding Protein, Domain 3"/>
    <property type="match status" value="1"/>
</dbReference>
<gene>
    <name evidence="3" type="ORF">HGA03_09995</name>
</gene>
<organism evidence="3 4">
    <name type="scientific">Cellulomonas denverensis</name>
    <dbReference type="NCBI Taxonomy" id="264297"/>
    <lineage>
        <taxon>Bacteria</taxon>
        <taxon>Bacillati</taxon>
        <taxon>Actinomycetota</taxon>
        <taxon>Actinomycetes</taxon>
        <taxon>Micrococcales</taxon>
        <taxon>Cellulomonadaceae</taxon>
        <taxon>Cellulomonas</taxon>
    </lineage>
</organism>
<sequence length="501" mass="54670">MRLRHRAGLGASLTLVTALALAACGSGGSGSGATDSADDAEIVIGSTNEPTGLVRNVGGSSGISQTMTRNVYEGLTSVDVDGQVIPTLAESWDVSEDGLTYTFHLQTEAAFHDGTDLTADDVVWSITEAIGPDSKAARKSDLQTIEQVTAVDDDTVELDLSRPSQGLTFYLASITIVQDGDTELTADNGTGPYRFVEWVQGDHLTIERNDDYWGEPAKNSGVTFRFFQDTTALNNALLTGDLDLVIAEDSPDQLVQFRDNPDFTITEGTSTTKQLWAFNDRQAPFDDVRVRQALYRAIDREAILSAVWDGYGQVIGSMVPPTDPWYVDLSEQNAYDPAGAQALLAEAGVSDLTVSVDYIPDDTTEAILALLTKNLAAVGVTLTPNPIDDATWYQKVYTDHDFDTTLMGHVNPRDVLWYANPDFYWGYDNPEVQEWVAQADQAATEDEQVELLTRVNETIGEEAASAWLYLDPQIRVARAEITGFPENQVTESFYVADITRS</sequence>
<accession>A0A7X6QZE4</accession>
<feature type="signal peptide" evidence="1">
    <location>
        <begin position="1"/>
        <end position="22"/>
    </location>
</feature>
<dbReference type="AlphaFoldDB" id="A0A7X6QZE4"/>
<dbReference type="PANTHER" id="PTHR30290">
    <property type="entry name" value="PERIPLASMIC BINDING COMPONENT OF ABC TRANSPORTER"/>
    <property type="match status" value="1"/>
</dbReference>
<dbReference type="InterPro" id="IPR000914">
    <property type="entry name" value="SBP_5_dom"/>
</dbReference>
<dbReference type="InterPro" id="IPR030678">
    <property type="entry name" value="Peptide/Ni-bd"/>
</dbReference>
<dbReference type="GO" id="GO:0015833">
    <property type="term" value="P:peptide transport"/>
    <property type="evidence" value="ECO:0007669"/>
    <property type="project" value="TreeGrafter"/>
</dbReference>
<evidence type="ECO:0000313" key="3">
    <source>
        <dbReference type="EMBL" id="NKY22991.1"/>
    </source>
</evidence>
<feature type="chain" id="PRO_5031062006" evidence="1">
    <location>
        <begin position="23"/>
        <end position="501"/>
    </location>
</feature>
<keyword evidence="4" id="KW-1185">Reference proteome</keyword>
<dbReference type="SUPFAM" id="SSF53850">
    <property type="entry name" value="Periplasmic binding protein-like II"/>
    <property type="match status" value="1"/>
</dbReference>
<dbReference type="GO" id="GO:1904680">
    <property type="term" value="F:peptide transmembrane transporter activity"/>
    <property type="evidence" value="ECO:0007669"/>
    <property type="project" value="TreeGrafter"/>
</dbReference>
<dbReference type="PIRSF" id="PIRSF002741">
    <property type="entry name" value="MppA"/>
    <property type="match status" value="1"/>
</dbReference>
<evidence type="ECO:0000256" key="1">
    <source>
        <dbReference type="SAM" id="SignalP"/>
    </source>
</evidence>
<feature type="domain" description="Solute-binding protein family 5" evidence="2">
    <location>
        <begin position="83"/>
        <end position="410"/>
    </location>
</feature>
<dbReference type="PROSITE" id="PS51257">
    <property type="entry name" value="PROKAR_LIPOPROTEIN"/>
    <property type="match status" value="1"/>
</dbReference>
<proteinExistence type="predicted"/>
<dbReference type="RefSeq" id="WP_168630119.1">
    <property type="nucleotide sequence ID" value="NZ_BONL01000001.1"/>
</dbReference>
<dbReference type="Pfam" id="PF00496">
    <property type="entry name" value="SBP_bac_5"/>
    <property type="match status" value="1"/>
</dbReference>
<comment type="caution">
    <text evidence="3">The sequence shown here is derived from an EMBL/GenBank/DDBJ whole genome shotgun (WGS) entry which is preliminary data.</text>
</comment>
<name>A0A7X6QZE4_9CELL</name>
<dbReference type="GO" id="GO:0042597">
    <property type="term" value="C:periplasmic space"/>
    <property type="evidence" value="ECO:0007669"/>
    <property type="project" value="UniProtKB-ARBA"/>
</dbReference>
<dbReference type="Proteomes" id="UP000581206">
    <property type="component" value="Unassembled WGS sequence"/>
</dbReference>
<evidence type="ECO:0000259" key="2">
    <source>
        <dbReference type="Pfam" id="PF00496"/>
    </source>
</evidence>
<evidence type="ECO:0000313" key="4">
    <source>
        <dbReference type="Proteomes" id="UP000581206"/>
    </source>
</evidence>
<protein>
    <submittedName>
        <fullName evidence="3">ABC transporter substrate-binding protein</fullName>
    </submittedName>
</protein>
<dbReference type="GO" id="GO:0043190">
    <property type="term" value="C:ATP-binding cassette (ABC) transporter complex"/>
    <property type="evidence" value="ECO:0007669"/>
    <property type="project" value="InterPro"/>
</dbReference>
<dbReference type="InterPro" id="IPR039424">
    <property type="entry name" value="SBP_5"/>
</dbReference>
<dbReference type="EMBL" id="JAAXOX010000004">
    <property type="protein sequence ID" value="NKY22991.1"/>
    <property type="molecule type" value="Genomic_DNA"/>
</dbReference>